<keyword evidence="11" id="KW-1185">Reference proteome</keyword>
<dbReference type="RefSeq" id="WP_280999690.1">
    <property type="nucleotide sequence ID" value="NZ_CP069362.1"/>
</dbReference>
<comment type="cofactor">
    <cofactor evidence="1 9">
        <name>Mg(2+)</name>
        <dbReference type="ChEBI" id="CHEBI:18420"/>
    </cofactor>
</comment>
<evidence type="ECO:0000313" key="11">
    <source>
        <dbReference type="Proteomes" id="UP001232493"/>
    </source>
</evidence>
<dbReference type="InterPro" id="IPR019199">
    <property type="entry name" value="Virulence_VapD/CRISPR_Cas2"/>
</dbReference>
<evidence type="ECO:0000256" key="1">
    <source>
        <dbReference type="ARBA" id="ARBA00001946"/>
    </source>
</evidence>
<name>A0ABY8PRQ1_9BACT</name>
<sequence>MYILLVYDIKFDEDGVGEKILPKVFKICKKYLYHIQNSVFEGELTKSEIYKLRYELENIIRKDLDSIIVFESRNERWLNKEFWGVEEDKTSNFL</sequence>
<keyword evidence="6 9" id="KW-0378">Hydrolase</keyword>
<evidence type="ECO:0000256" key="5">
    <source>
        <dbReference type="ARBA" id="ARBA00022759"/>
    </source>
</evidence>
<keyword evidence="7 9" id="KW-0460">Magnesium</keyword>
<organism evidence="10 11">
    <name type="scientific">Marinitoga aeolica</name>
    <dbReference type="NCBI Taxonomy" id="2809031"/>
    <lineage>
        <taxon>Bacteria</taxon>
        <taxon>Thermotogati</taxon>
        <taxon>Thermotogota</taxon>
        <taxon>Thermotogae</taxon>
        <taxon>Petrotogales</taxon>
        <taxon>Petrotogaceae</taxon>
        <taxon>Marinitoga</taxon>
    </lineage>
</organism>
<keyword evidence="5 9" id="KW-0255">Endonuclease</keyword>
<dbReference type="CDD" id="cd09725">
    <property type="entry name" value="Cas2_I_II_III"/>
    <property type="match status" value="1"/>
</dbReference>
<dbReference type="InterPro" id="IPR021127">
    <property type="entry name" value="CRISPR_associated_Cas2"/>
</dbReference>
<evidence type="ECO:0000256" key="8">
    <source>
        <dbReference type="ARBA" id="ARBA00023118"/>
    </source>
</evidence>
<comment type="similarity">
    <text evidence="2 9">Belongs to the CRISPR-associated endoribonuclease Cas2 protein family.</text>
</comment>
<keyword evidence="4 9" id="KW-0479">Metal-binding</keyword>
<dbReference type="NCBIfam" id="TIGR01573">
    <property type="entry name" value="cas2"/>
    <property type="match status" value="1"/>
</dbReference>
<comment type="subunit">
    <text evidence="9">Homodimer, forms a heterotetramer with a Cas1 homodimer.</text>
</comment>
<evidence type="ECO:0000256" key="2">
    <source>
        <dbReference type="ARBA" id="ARBA00009959"/>
    </source>
</evidence>
<evidence type="ECO:0000256" key="4">
    <source>
        <dbReference type="ARBA" id="ARBA00022723"/>
    </source>
</evidence>
<dbReference type="Gene3D" id="3.30.70.240">
    <property type="match status" value="1"/>
</dbReference>
<dbReference type="EMBL" id="CP069362">
    <property type="protein sequence ID" value="WGS65314.1"/>
    <property type="molecule type" value="Genomic_DNA"/>
</dbReference>
<dbReference type="PANTHER" id="PTHR34405">
    <property type="entry name" value="CRISPR-ASSOCIATED ENDORIBONUCLEASE CAS2"/>
    <property type="match status" value="1"/>
</dbReference>
<comment type="function">
    <text evidence="9">CRISPR (clustered regularly interspaced short palindromic repeat), is an adaptive immune system that provides protection against mobile genetic elements (viruses, transposable elements and conjugative plasmids). CRISPR clusters contain sequences complementary to antecedent mobile elements and target invading nucleic acids. CRISPR clusters are transcribed and processed into CRISPR RNA (crRNA). Functions as a ssRNA-specific endoribonuclease. Involved in the integration of spacer DNA into the CRISPR cassette.</text>
</comment>
<dbReference type="GO" id="GO:0004519">
    <property type="term" value="F:endonuclease activity"/>
    <property type="evidence" value="ECO:0007669"/>
    <property type="project" value="UniProtKB-KW"/>
</dbReference>
<dbReference type="HAMAP" id="MF_01471">
    <property type="entry name" value="Cas2"/>
    <property type="match status" value="1"/>
</dbReference>
<dbReference type="SUPFAM" id="SSF143430">
    <property type="entry name" value="TTP0101/SSO1404-like"/>
    <property type="match status" value="1"/>
</dbReference>
<gene>
    <name evidence="9 10" type="primary">cas2</name>
    <name evidence="10" type="ORF">JRV97_01800</name>
</gene>
<evidence type="ECO:0000256" key="9">
    <source>
        <dbReference type="HAMAP-Rule" id="MF_01471"/>
    </source>
</evidence>
<proteinExistence type="inferred from homology"/>
<accession>A0ABY8PRQ1</accession>
<evidence type="ECO:0000256" key="7">
    <source>
        <dbReference type="ARBA" id="ARBA00022842"/>
    </source>
</evidence>
<keyword evidence="8 9" id="KW-0051">Antiviral defense</keyword>
<dbReference type="EC" id="3.1.-.-" evidence="9"/>
<evidence type="ECO:0000256" key="3">
    <source>
        <dbReference type="ARBA" id="ARBA00022722"/>
    </source>
</evidence>
<protein>
    <recommendedName>
        <fullName evidence="9">CRISPR-associated endoribonuclease Cas2</fullName>
        <ecNumber evidence="9">3.1.-.-</ecNumber>
    </recommendedName>
</protein>
<evidence type="ECO:0000256" key="6">
    <source>
        <dbReference type="ARBA" id="ARBA00022801"/>
    </source>
</evidence>
<keyword evidence="3 9" id="KW-0540">Nuclease</keyword>
<dbReference type="Pfam" id="PF09827">
    <property type="entry name" value="CRISPR_Cas2"/>
    <property type="match status" value="1"/>
</dbReference>
<dbReference type="Proteomes" id="UP001232493">
    <property type="component" value="Chromosome"/>
</dbReference>
<dbReference type="PANTHER" id="PTHR34405:SF1">
    <property type="entry name" value="CRISPR-ASSOCIATED ENDORIBONUCLEASE CAS2"/>
    <property type="match status" value="1"/>
</dbReference>
<evidence type="ECO:0000313" key="10">
    <source>
        <dbReference type="EMBL" id="WGS65314.1"/>
    </source>
</evidence>
<feature type="binding site" evidence="9">
    <location>
        <position position="8"/>
    </location>
    <ligand>
        <name>Mg(2+)</name>
        <dbReference type="ChEBI" id="CHEBI:18420"/>
        <note>catalytic</note>
    </ligand>
</feature>
<reference evidence="10 11" key="1">
    <citation type="submission" date="2021-02" db="EMBL/GenBank/DDBJ databases">
        <title>Characterization of Marinitoga sp. nov. str. BP5-C20A.</title>
        <authorList>
            <person name="Erauso G."/>
            <person name="Postec A."/>
        </authorList>
    </citation>
    <scope>NUCLEOTIDE SEQUENCE [LARGE SCALE GENOMIC DNA]</scope>
    <source>
        <strain evidence="10 11">BP5-C20A</strain>
    </source>
</reference>